<dbReference type="PANTHER" id="PTHR11079:SF156">
    <property type="entry name" value="INACTIVE TRNA-SPECIFIC ADENOSINE DEAMINASE-LIKE PROTEIN 3-RELATED"/>
    <property type="match status" value="1"/>
</dbReference>
<dbReference type="SUPFAM" id="SSF53927">
    <property type="entry name" value="Cytidine deaminase-like"/>
    <property type="match status" value="1"/>
</dbReference>
<feature type="domain" description="CMP/dCMP-type deaminase" evidence="3">
    <location>
        <begin position="134"/>
        <end position="262"/>
    </location>
</feature>
<dbReference type="InterPro" id="IPR016193">
    <property type="entry name" value="Cytidine_deaminase-like"/>
</dbReference>
<dbReference type="GO" id="GO:0005737">
    <property type="term" value="C:cytoplasm"/>
    <property type="evidence" value="ECO:0007669"/>
    <property type="project" value="TreeGrafter"/>
</dbReference>
<dbReference type="CDD" id="cd01285">
    <property type="entry name" value="nucleoside_deaminase"/>
    <property type="match status" value="1"/>
</dbReference>
<dbReference type="PROSITE" id="PS51747">
    <property type="entry name" value="CYT_DCMP_DEAMINASES_2"/>
    <property type="match status" value="1"/>
</dbReference>
<proteinExistence type="inferred from homology"/>
<evidence type="ECO:0000256" key="1">
    <source>
        <dbReference type="ARBA" id="ARBA00022694"/>
    </source>
</evidence>
<protein>
    <recommendedName>
        <fullName evidence="3">CMP/dCMP-type deaminase domain-containing protein</fullName>
    </recommendedName>
</protein>
<reference evidence="5" key="1">
    <citation type="submission" date="2016-02" db="EMBL/GenBank/DDBJ databases">
        <title>Comparative genomics of biotechnologically important yeasts.</title>
        <authorList>
            <consortium name="DOE Joint Genome Institute"/>
            <person name="Riley R."/>
            <person name="Haridas S."/>
            <person name="Wolfe K.H."/>
            <person name="Lopes M.R."/>
            <person name="Hittinger C.T."/>
            <person name="Goker M."/>
            <person name="Salamov A."/>
            <person name="Wisecaver J."/>
            <person name="Long T.M."/>
            <person name="Aerts A.L."/>
            <person name="Barry K."/>
            <person name="Choi C."/>
            <person name="Clum A."/>
            <person name="Coughlan A.Y."/>
            <person name="Deshpande S."/>
            <person name="Douglass A.P."/>
            <person name="Hanson S.J."/>
            <person name="Klenk H.-P."/>
            <person name="Labutti K."/>
            <person name="Lapidus A."/>
            <person name="Lindquist E."/>
            <person name="Lipzen A."/>
            <person name="Meier-Kolthoff J.P."/>
            <person name="Ohm R.A."/>
            <person name="Otillar R.P."/>
            <person name="Pangilinan J."/>
            <person name="Peng Y."/>
            <person name="Rokas A."/>
            <person name="Rosa C.A."/>
            <person name="Scheuner C."/>
            <person name="Sibirny A.A."/>
            <person name="Slot J.C."/>
            <person name="Stielow J.B."/>
            <person name="Sun H."/>
            <person name="Kurtzman C.P."/>
            <person name="Blackwell M."/>
            <person name="Jeffries T.W."/>
            <person name="Grigoriev I.V."/>
        </authorList>
    </citation>
    <scope>NUCLEOTIDE SEQUENCE [LARGE SCALE GENOMIC DNA]</scope>
    <source>
        <strain evidence="5">NRRL Y-17796</strain>
    </source>
</reference>
<dbReference type="GO" id="GO:0005634">
    <property type="term" value="C:nucleus"/>
    <property type="evidence" value="ECO:0007669"/>
    <property type="project" value="TreeGrafter"/>
</dbReference>
<dbReference type="Proteomes" id="UP000095023">
    <property type="component" value="Unassembled WGS sequence"/>
</dbReference>
<dbReference type="EMBL" id="KV453841">
    <property type="protein sequence ID" value="ODV91617.1"/>
    <property type="molecule type" value="Genomic_DNA"/>
</dbReference>
<dbReference type="Pfam" id="PF00383">
    <property type="entry name" value="dCMP_cyt_deam_1"/>
    <property type="match status" value="1"/>
</dbReference>
<evidence type="ECO:0000259" key="3">
    <source>
        <dbReference type="PROSITE" id="PS51747"/>
    </source>
</evidence>
<dbReference type="AlphaFoldDB" id="A0A1E4TIS1"/>
<comment type="similarity">
    <text evidence="2">Belongs to the cytidine and deoxycytidylate deaminase family. ADAT3 subfamily.</text>
</comment>
<accession>A0A1E4TIS1</accession>
<gene>
    <name evidence="4" type="ORF">CANCADRAFT_182</name>
</gene>
<dbReference type="InterPro" id="IPR002125">
    <property type="entry name" value="CMP_dCMP_dom"/>
</dbReference>
<sequence length="301" mass="34558">MEFLQIGNDPLDRPLELIDIYATIIPAKDSRLVLERLKDSLPEEVHELSHLRRLNRIDDEGEIRLDLAICSVDTIDRDKLDSIIQGLPCSKIRIEQAPKFPARTKEQCTTWNTKVWPSFWRSNPNCLPAVLTADEKDQMTYYVNKLAEQVRDKHKIHNKDLPIATFAVDPDTQTIVATDFDARNSSGNPLEHSVMRCIRKVAELELERRREPNAVKGYLCLNMHLYTTHEPCSMCAMAMVHSRVGRLVYIRDMPQTGAINPLSAQGYCIHNNAKLNWRFNTWKPQDDLQIDLPDVSDTINA</sequence>
<evidence type="ECO:0000313" key="4">
    <source>
        <dbReference type="EMBL" id="ODV91617.1"/>
    </source>
</evidence>
<name>A0A1E4TIS1_9ASCO</name>
<dbReference type="GO" id="GO:0052717">
    <property type="term" value="F:tRNA-specific adenosine-34 deaminase activity"/>
    <property type="evidence" value="ECO:0007669"/>
    <property type="project" value="TreeGrafter"/>
</dbReference>
<dbReference type="GO" id="GO:0008033">
    <property type="term" value="P:tRNA processing"/>
    <property type="evidence" value="ECO:0007669"/>
    <property type="project" value="UniProtKB-KW"/>
</dbReference>
<evidence type="ECO:0000256" key="2">
    <source>
        <dbReference type="ARBA" id="ARBA00038160"/>
    </source>
</evidence>
<keyword evidence="1" id="KW-0819">tRNA processing</keyword>
<dbReference type="Gene3D" id="3.40.140.10">
    <property type="entry name" value="Cytidine Deaminase, domain 2"/>
    <property type="match status" value="1"/>
</dbReference>
<dbReference type="OrthoDB" id="3180714at2759"/>
<organism evidence="4 5">
    <name type="scientific">Tortispora caseinolytica NRRL Y-17796</name>
    <dbReference type="NCBI Taxonomy" id="767744"/>
    <lineage>
        <taxon>Eukaryota</taxon>
        <taxon>Fungi</taxon>
        <taxon>Dikarya</taxon>
        <taxon>Ascomycota</taxon>
        <taxon>Saccharomycotina</taxon>
        <taxon>Trigonopsidomycetes</taxon>
        <taxon>Trigonopsidales</taxon>
        <taxon>Trigonopsidaceae</taxon>
        <taxon>Tortispora</taxon>
    </lineage>
</organism>
<evidence type="ECO:0000313" key="5">
    <source>
        <dbReference type="Proteomes" id="UP000095023"/>
    </source>
</evidence>
<dbReference type="PANTHER" id="PTHR11079">
    <property type="entry name" value="CYTOSINE DEAMINASE FAMILY MEMBER"/>
    <property type="match status" value="1"/>
</dbReference>
<keyword evidence="5" id="KW-1185">Reference proteome</keyword>